<keyword evidence="1" id="KW-1133">Transmembrane helix</keyword>
<feature type="transmembrane region" description="Helical" evidence="1">
    <location>
        <begin position="16"/>
        <end position="34"/>
    </location>
</feature>
<organism evidence="2 3">
    <name type="scientific">Butyrivibrio fibrisolvens</name>
    <dbReference type="NCBI Taxonomy" id="831"/>
    <lineage>
        <taxon>Bacteria</taxon>
        <taxon>Bacillati</taxon>
        <taxon>Bacillota</taxon>
        <taxon>Clostridia</taxon>
        <taxon>Lachnospirales</taxon>
        <taxon>Lachnospiraceae</taxon>
        <taxon>Butyrivibrio</taxon>
    </lineage>
</organism>
<keyword evidence="1" id="KW-0812">Transmembrane</keyword>
<feature type="transmembrane region" description="Helical" evidence="1">
    <location>
        <begin position="318"/>
        <end position="340"/>
    </location>
</feature>
<feature type="transmembrane region" description="Helical" evidence="1">
    <location>
        <begin position="352"/>
        <end position="381"/>
    </location>
</feature>
<accession>A0A1H9URP8</accession>
<evidence type="ECO:0000256" key="1">
    <source>
        <dbReference type="SAM" id="Phobius"/>
    </source>
</evidence>
<protein>
    <recommendedName>
        <fullName evidence="4">Polysaccharide polymerase</fullName>
    </recommendedName>
</protein>
<sequence length="406" mass="47494">MSSVSLVERNIKNRQNFIQLLYTCALLILAFKNITDSSVIIRKTDLLDNIIIIIFTGIIGVKIITQRYTYPKFIFSIALFCMCVYTCIKCYYFYLYFTALLFIGIQDVDLEKALNIVWKFKAFLIAIHVFTYTKDFISNPYSVPYSYRNGVQRMTFYQGHANTFSMYVCWISMEYLYSNYKKLNPIKLVLLWLINYFFYLFCDSNTALTIVTIACILIYISLIKRDYIKYYELLVKLFSKYLYGFLSIFFVTIIIGFVNGLFTNMFDTLNEMFTGRLLYGAVAYDLKGLSIFGKNVTFDPKLYWNGYWIDGMIFDNCYIWMMVSYGIAYLVLISLAAIAFNSRMDTRDRIFIILYSLYTIMEAYVMNAAICFPLLILGMYFTGKREPAISAGMKRILLKGRVVNES</sequence>
<evidence type="ECO:0008006" key="4">
    <source>
        <dbReference type="Google" id="ProtNLM"/>
    </source>
</evidence>
<feature type="transmembrane region" description="Helical" evidence="1">
    <location>
        <begin position="154"/>
        <end position="173"/>
    </location>
</feature>
<dbReference type="AlphaFoldDB" id="A0A1H9URP8"/>
<dbReference type="OrthoDB" id="2004257at2"/>
<keyword evidence="1" id="KW-0472">Membrane</keyword>
<feature type="transmembrane region" description="Helical" evidence="1">
    <location>
        <begin position="241"/>
        <end position="262"/>
    </location>
</feature>
<dbReference type="Proteomes" id="UP000182584">
    <property type="component" value="Unassembled WGS sequence"/>
</dbReference>
<feature type="transmembrane region" description="Helical" evidence="1">
    <location>
        <begin position="46"/>
        <end position="65"/>
    </location>
</feature>
<reference evidence="2 3" key="1">
    <citation type="submission" date="2016-10" db="EMBL/GenBank/DDBJ databases">
        <authorList>
            <person name="de Groot N.N."/>
        </authorList>
    </citation>
    <scope>NUCLEOTIDE SEQUENCE [LARGE SCALE GENOMIC DNA]</scope>
    <source>
        <strain evidence="2 3">AR40</strain>
    </source>
</reference>
<evidence type="ECO:0000313" key="2">
    <source>
        <dbReference type="EMBL" id="SES12175.1"/>
    </source>
</evidence>
<gene>
    <name evidence="2" type="ORF">SAMN04487884_11975</name>
</gene>
<feature type="transmembrane region" description="Helical" evidence="1">
    <location>
        <begin position="193"/>
        <end position="220"/>
    </location>
</feature>
<proteinExistence type="predicted"/>
<dbReference type="EMBL" id="FOGJ01000019">
    <property type="protein sequence ID" value="SES12175.1"/>
    <property type="molecule type" value="Genomic_DNA"/>
</dbReference>
<feature type="transmembrane region" description="Helical" evidence="1">
    <location>
        <begin position="77"/>
        <end position="104"/>
    </location>
</feature>
<dbReference type="RefSeq" id="WP_074757215.1">
    <property type="nucleotide sequence ID" value="NZ_FOGJ01000019.1"/>
</dbReference>
<evidence type="ECO:0000313" key="3">
    <source>
        <dbReference type="Proteomes" id="UP000182584"/>
    </source>
</evidence>
<name>A0A1H9URP8_BUTFI</name>